<dbReference type="PANTHER" id="PTHR44196">
    <property type="entry name" value="DEHYDROGENASE/REDUCTASE SDR FAMILY MEMBER 7B"/>
    <property type="match status" value="1"/>
</dbReference>
<dbReference type="EMBL" id="BNAO01000002">
    <property type="protein sequence ID" value="GHG63680.1"/>
    <property type="molecule type" value="Genomic_DNA"/>
</dbReference>
<keyword evidence="4" id="KW-1185">Reference proteome</keyword>
<dbReference type="PRINTS" id="PR00081">
    <property type="entry name" value="GDHRDH"/>
</dbReference>
<evidence type="ECO:0000313" key="4">
    <source>
        <dbReference type="Proteomes" id="UP000659697"/>
    </source>
</evidence>
<dbReference type="InterPro" id="IPR036291">
    <property type="entry name" value="NAD(P)-bd_dom_sf"/>
</dbReference>
<proteinExistence type="inferred from homology"/>
<name>A0ABQ3KV99_9ALTE</name>
<dbReference type="PROSITE" id="PS00061">
    <property type="entry name" value="ADH_SHORT"/>
    <property type="match status" value="1"/>
</dbReference>
<comment type="similarity">
    <text evidence="1">Belongs to the short-chain dehydrogenases/reductases (SDR) family.</text>
</comment>
<gene>
    <name evidence="3" type="ORF">GCM10010919_09630</name>
</gene>
<keyword evidence="2" id="KW-0560">Oxidoreductase</keyword>
<evidence type="ECO:0000256" key="1">
    <source>
        <dbReference type="ARBA" id="ARBA00006484"/>
    </source>
</evidence>
<dbReference type="InterPro" id="IPR002347">
    <property type="entry name" value="SDR_fam"/>
</dbReference>
<protein>
    <submittedName>
        <fullName evidence="3">Short-chain dehydrogenase</fullName>
    </submittedName>
</protein>
<sequence>MSATILITGASSGIGRETALYYAQQGWNVYALARSTDKLAELAMQFSDKIVPVSLDLTDMTAMQIWLSTLPVTLNFDVVLLNAGNCEYVDATDLDLAAFERTFAINFQAVVASTKLLLPRLKAGNTLAIVSSMAHFFPFTRSEAYGASKAAVSYFTESLRVDLANTGINVCLIEPGFIDTPLTQKNDFAMPFLMPVAKAAKRIFDGINAGKLRLRFPRRLGYLLRALSLLPYGMRSKLAARMKQS</sequence>
<accession>A0ABQ3KV99</accession>
<dbReference type="Proteomes" id="UP000659697">
    <property type="component" value="Unassembled WGS sequence"/>
</dbReference>
<organism evidence="3 4">
    <name type="scientific">Alishewanella longhuensis</name>
    <dbReference type="NCBI Taxonomy" id="1091037"/>
    <lineage>
        <taxon>Bacteria</taxon>
        <taxon>Pseudomonadati</taxon>
        <taxon>Pseudomonadota</taxon>
        <taxon>Gammaproteobacteria</taxon>
        <taxon>Alteromonadales</taxon>
        <taxon>Alteromonadaceae</taxon>
        <taxon>Alishewanella</taxon>
    </lineage>
</organism>
<evidence type="ECO:0000313" key="3">
    <source>
        <dbReference type="EMBL" id="GHG63680.1"/>
    </source>
</evidence>
<dbReference type="InterPro" id="IPR020904">
    <property type="entry name" value="Sc_DH/Rdtase_CS"/>
</dbReference>
<dbReference type="Pfam" id="PF00106">
    <property type="entry name" value="adh_short"/>
    <property type="match status" value="1"/>
</dbReference>
<comment type="caution">
    <text evidence="3">The sequence shown here is derived from an EMBL/GenBank/DDBJ whole genome shotgun (WGS) entry which is preliminary data.</text>
</comment>
<dbReference type="SUPFAM" id="SSF51735">
    <property type="entry name" value="NAD(P)-binding Rossmann-fold domains"/>
    <property type="match status" value="1"/>
</dbReference>
<evidence type="ECO:0000256" key="2">
    <source>
        <dbReference type="ARBA" id="ARBA00023002"/>
    </source>
</evidence>
<reference evidence="4" key="1">
    <citation type="journal article" date="2019" name="Int. J. Syst. Evol. Microbiol.">
        <title>The Global Catalogue of Microorganisms (GCM) 10K type strain sequencing project: providing services to taxonomists for standard genome sequencing and annotation.</title>
        <authorList>
            <consortium name="The Broad Institute Genomics Platform"/>
            <consortium name="The Broad Institute Genome Sequencing Center for Infectious Disease"/>
            <person name="Wu L."/>
            <person name="Ma J."/>
        </authorList>
    </citation>
    <scope>NUCLEOTIDE SEQUENCE [LARGE SCALE GENOMIC DNA]</scope>
    <source>
        <strain evidence="4">CGMCC 1.7003</strain>
    </source>
</reference>
<dbReference type="RefSeq" id="WP_189430798.1">
    <property type="nucleotide sequence ID" value="NZ_BNAO01000002.1"/>
</dbReference>
<dbReference type="Gene3D" id="3.40.50.720">
    <property type="entry name" value="NAD(P)-binding Rossmann-like Domain"/>
    <property type="match status" value="1"/>
</dbReference>
<dbReference type="PANTHER" id="PTHR44196:SF1">
    <property type="entry name" value="DEHYDROGENASE_REDUCTASE SDR FAMILY MEMBER 7B"/>
    <property type="match status" value="1"/>
</dbReference>